<dbReference type="EMBL" id="FOXX01000012">
    <property type="protein sequence ID" value="SFQ83405.1"/>
    <property type="molecule type" value="Genomic_DNA"/>
</dbReference>
<dbReference type="Pfam" id="PF09148">
    <property type="entry name" value="DUF1934"/>
    <property type="match status" value="1"/>
</dbReference>
<dbReference type="GeneID" id="93712620"/>
<dbReference type="SUPFAM" id="SSF50814">
    <property type="entry name" value="Lipocalins"/>
    <property type="match status" value="1"/>
</dbReference>
<evidence type="ECO:0000313" key="1">
    <source>
        <dbReference type="EMBL" id="SFQ83405.1"/>
    </source>
</evidence>
<keyword evidence="2" id="KW-1185">Reference proteome</keyword>
<sequence>MSVSSTGKKVSVEVVSDIRDGARKEIVKTNSRGLLYEKGDSIYIKYDEEQDGEEIRTLLKIGKVEVLLNRSGAVTMKQTFKKQQKTEGSYKSPYGIFHVLTETHNIEYQQFKTKVRLFLSYDLYLQGEKAGKYALTVTVKEEEEQ</sequence>
<accession>A0A1I6BR57</accession>
<organism evidence="1 2">
    <name type="scientific">Priestia endophytica DSM 13796</name>
    <dbReference type="NCBI Taxonomy" id="1121089"/>
    <lineage>
        <taxon>Bacteria</taxon>
        <taxon>Bacillati</taxon>
        <taxon>Bacillota</taxon>
        <taxon>Bacilli</taxon>
        <taxon>Bacillales</taxon>
        <taxon>Bacillaceae</taxon>
        <taxon>Priestia</taxon>
    </lineage>
</organism>
<dbReference type="Gene3D" id="2.40.128.20">
    <property type="match status" value="1"/>
</dbReference>
<comment type="caution">
    <text evidence="1">The sequence shown here is derived from an EMBL/GenBank/DDBJ whole genome shotgun (WGS) entry which is preliminary data.</text>
</comment>
<dbReference type="InterPro" id="IPR015231">
    <property type="entry name" value="DUF1934"/>
</dbReference>
<gene>
    <name evidence="1" type="ORF">SAMN02745910_04051</name>
</gene>
<dbReference type="InterPro" id="IPR012674">
    <property type="entry name" value="Calycin"/>
</dbReference>
<evidence type="ECO:0000313" key="2">
    <source>
        <dbReference type="Proteomes" id="UP000182762"/>
    </source>
</evidence>
<proteinExistence type="predicted"/>
<protein>
    <submittedName>
        <fullName evidence="1">Uncharacterized beta-barrel protein YwiB, DUF1934 family</fullName>
    </submittedName>
</protein>
<dbReference type="RefSeq" id="WP_061804827.1">
    <property type="nucleotide sequence ID" value="NZ_FOXX01000012.1"/>
</dbReference>
<dbReference type="Proteomes" id="UP000182762">
    <property type="component" value="Unassembled WGS sequence"/>
</dbReference>
<name>A0A1I6BR57_9BACI</name>
<reference evidence="1 2" key="1">
    <citation type="submission" date="2016-10" db="EMBL/GenBank/DDBJ databases">
        <authorList>
            <person name="Varghese N."/>
            <person name="Submissions S."/>
        </authorList>
    </citation>
    <scope>NUCLEOTIDE SEQUENCE [LARGE SCALE GENOMIC DNA]</scope>
    <source>
        <strain evidence="1 2">DSM 13796</strain>
    </source>
</reference>